<organism evidence="2 3">
    <name type="scientific">Methanospirillum lacunae</name>
    <dbReference type="NCBI Taxonomy" id="668570"/>
    <lineage>
        <taxon>Archaea</taxon>
        <taxon>Methanobacteriati</taxon>
        <taxon>Methanobacteriota</taxon>
        <taxon>Stenosarchaea group</taxon>
        <taxon>Methanomicrobia</taxon>
        <taxon>Methanomicrobiales</taxon>
        <taxon>Methanospirillaceae</taxon>
        <taxon>Methanospirillum</taxon>
    </lineage>
</organism>
<name>A0A2V2NER8_9EURY</name>
<accession>A0A2V2NER8</accession>
<reference evidence="2 3" key="1">
    <citation type="submission" date="2018-05" db="EMBL/GenBank/DDBJ databases">
        <title>Draft genome of Methanospirillum lacunae Ki8-1.</title>
        <authorList>
            <person name="Dueholm M.S."/>
            <person name="Nielsen P.H."/>
            <person name="Bakmann L.F."/>
            <person name="Otzen D.E."/>
        </authorList>
    </citation>
    <scope>NUCLEOTIDE SEQUENCE [LARGE SCALE GENOMIC DNA]</scope>
    <source>
        <strain evidence="2 3">Ki8-1</strain>
    </source>
</reference>
<evidence type="ECO:0000313" key="2">
    <source>
        <dbReference type="EMBL" id="PWR73813.1"/>
    </source>
</evidence>
<dbReference type="Pfam" id="PF13237">
    <property type="entry name" value="Fer4_10"/>
    <property type="match status" value="1"/>
</dbReference>
<dbReference type="PROSITE" id="PS00198">
    <property type="entry name" value="4FE4S_FER_1"/>
    <property type="match status" value="1"/>
</dbReference>
<dbReference type="SUPFAM" id="SSF54862">
    <property type="entry name" value="4Fe-4S ferredoxins"/>
    <property type="match status" value="1"/>
</dbReference>
<protein>
    <submittedName>
        <fullName evidence="2">4Fe-4S ferredoxin</fullName>
    </submittedName>
</protein>
<dbReference type="InterPro" id="IPR017900">
    <property type="entry name" value="4Fe4S_Fe_S_CS"/>
</dbReference>
<evidence type="ECO:0000313" key="3">
    <source>
        <dbReference type="Proteomes" id="UP000245657"/>
    </source>
</evidence>
<dbReference type="PROSITE" id="PS51379">
    <property type="entry name" value="4FE4S_FER_2"/>
    <property type="match status" value="2"/>
</dbReference>
<dbReference type="PANTHER" id="PTHR42895">
    <property type="entry name" value="IRON-SULFUR CLUSTER-BINDING PROTEIN-RELATED"/>
    <property type="match status" value="1"/>
</dbReference>
<evidence type="ECO:0000259" key="1">
    <source>
        <dbReference type="PROSITE" id="PS51379"/>
    </source>
</evidence>
<proteinExistence type="predicted"/>
<keyword evidence="3" id="KW-1185">Reference proteome</keyword>
<dbReference type="GO" id="GO:0016491">
    <property type="term" value="F:oxidoreductase activity"/>
    <property type="evidence" value="ECO:0007669"/>
    <property type="project" value="UniProtKB-ARBA"/>
</dbReference>
<gene>
    <name evidence="2" type="ORF">DK846_01190</name>
</gene>
<dbReference type="RefSeq" id="WP_109967093.1">
    <property type="nucleotide sequence ID" value="NZ_CP176093.1"/>
</dbReference>
<dbReference type="EMBL" id="QGMY01000002">
    <property type="protein sequence ID" value="PWR73813.1"/>
    <property type="molecule type" value="Genomic_DNA"/>
</dbReference>
<comment type="caution">
    <text evidence="2">The sequence shown here is derived from an EMBL/GenBank/DDBJ whole genome shotgun (WGS) entry which is preliminary data.</text>
</comment>
<dbReference type="InterPro" id="IPR052911">
    <property type="entry name" value="Corrinoid_activation_enz"/>
</dbReference>
<dbReference type="InterPro" id="IPR017896">
    <property type="entry name" value="4Fe4S_Fe-S-bd"/>
</dbReference>
<sequence>MKRKIITIDEEKCTGCGQCIPDCPEGALQLLDGKARLISDLFCDGLGACIGTCPEGAITVIEREAGAYDEKEVMKNIARQGEAVIRAHLEHLAGHNEMDLYHQALSSLQDMRIPVPNHQVNPGHTEHQHSKNPVATCPGLAAQTIEHEHPSNQTLVHTESELRQWPVQLRLLNPLNPYFDNAHLLVAADCVPFAFADFHLKFLKNKILIIFCPKLDSDIGEYISKLTEILKNHTIKSITTVHMTVPCCSGINYVVNEALKKSGKEIPVQDFIITLQGTVAK</sequence>
<feature type="domain" description="4Fe-4S ferredoxin-type" evidence="1">
    <location>
        <begin position="34"/>
        <end position="63"/>
    </location>
</feature>
<dbReference type="Gene3D" id="3.30.70.20">
    <property type="match status" value="1"/>
</dbReference>
<dbReference type="GeneID" id="97549142"/>
<dbReference type="AlphaFoldDB" id="A0A2V2NER8"/>
<dbReference type="Proteomes" id="UP000245657">
    <property type="component" value="Unassembled WGS sequence"/>
</dbReference>
<feature type="domain" description="4Fe-4S ferredoxin-type" evidence="1">
    <location>
        <begin position="4"/>
        <end position="33"/>
    </location>
</feature>
<dbReference type="PANTHER" id="PTHR42895:SF1">
    <property type="entry name" value="IRON-SULFUR CLUSTER PROTEIN"/>
    <property type="match status" value="1"/>
</dbReference>
<dbReference type="OrthoDB" id="15347at2157"/>